<keyword evidence="4" id="KW-1185">Reference proteome</keyword>
<feature type="transmembrane region" description="Helical" evidence="2">
    <location>
        <begin position="131"/>
        <end position="155"/>
    </location>
</feature>
<dbReference type="EMBL" id="JAUSYY010000001">
    <property type="protein sequence ID" value="MDQ0892596.1"/>
    <property type="molecule type" value="Genomic_DNA"/>
</dbReference>
<evidence type="ECO:0000313" key="3">
    <source>
        <dbReference type="EMBL" id="MDQ0892596.1"/>
    </source>
</evidence>
<dbReference type="RefSeq" id="WP_307038586.1">
    <property type="nucleotide sequence ID" value="NZ_JAUSYY010000001.1"/>
</dbReference>
<keyword evidence="2" id="KW-0472">Membrane</keyword>
<feature type="transmembrane region" description="Helical" evidence="2">
    <location>
        <begin position="85"/>
        <end position="111"/>
    </location>
</feature>
<feature type="region of interest" description="Disordered" evidence="1">
    <location>
        <begin position="1"/>
        <end position="42"/>
    </location>
</feature>
<feature type="transmembrane region" description="Helical" evidence="2">
    <location>
        <begin position="167"/>
        <end position="187"/>
    </location>
</feature>
<evidence type="ECO:0000256" key="1">
    <source>
        <dbReference type="SAM" id="MobiDB-lite"/>
    </source>
</evidence>
<feature type="transmembrane region" description="Helical" evidence="2">
    <location>
        <begin position="210"/>
        <end position="232"/>
    </location>
</feature>
<dbReference type="Proteomes" id="UP001239083">
    <property type="component" value="Unassembled WGS sequence"/>
</dbReference>
<reference evidence="3 4" key="1">
    <citation type="submission" date="2023-07" db="EMBL/GenBank/DDBJ databases">
        <title>Comparative genomics of wheat-associated soil bacteria to identify genetic determinants of phenazine resistance.</title>
        <authorList>
            <person name="Mouncey N."/>
        </authorList>
    </citation>
    <scope>NUCLEOTIDE SEQUENCE [LARGE SCALE GENOMIC DNA]</scope>
    <source>
        <strain evidence="3 4">V3I3</strain>
    </source>
</reference>
<keyword evidence="2" id="KW-1133">Transmembrane helix</keyword>
<proteinExistence type="predicted"/>
<comment type="caution">
    <text evidence="3">The sequence shown here is derived from an EMBL/GenBank/DDBJ whole genome shotgun (WGS) entry which is preliminary data.</text>
</comment>
<name>A0ABU0R3D9_9MICO</name>
<sequence length="250" mass="26170">MTTPRDPADRYDDRPPADAYTDRPAEPVAARDPRVVPADDRRVVPADDRAVPAERVVAAERGDVRDGVVERQREQFGGVKIGSAFFGWLTATGMGVLLTALLAATGAAIGLGVIEDPEAAAEEAAQNPETVGWVGGIALLVILFVAYWCGGYVAGRMARFNGMLQGIAVWVWAIVIAIVVALVSLALGDQFDILVDLNAFPRIPLSEGELTTAGIITAVIVALASLGGAILGGMAGTRYHRRVDLAGVAA</sequence>
<evidence type="ECO:0000313" key="4">
    <source>
        <dbReference type="Proteomes" id="UP001239083"/>
    </source>
</evidence>
<protein>
    <recommendedName>
        <fullName evidence="5">Major facilitator superfamily (MFS) profile domain-containing protein</fullName>
    </recommendedName>
</protein>
<evidence type="ECO:0000256" key="2">
    <source>
        <dbReference type="SAM" id="Phobius"/>
    </source>
</evidence>
<evidence type="ECO:0008006" key="5">
    <source>
        <dbReference type="Google" id="ProtNLM"/>
    </source>
</evidence>
<accession>A0ABU0R3D9</accession>
<gene>
    <name evidence="3" type="ORF">QFZ26_000151</name>
</gene>
<keyword evidence="2" id="KW-0812">Transmembrane</keyword>
<organism evidence="3 4">
    <name type="scientific">Agromyces ramosus</name>
    <dbReference type="NCBI Taxonomy" id="33879"/>
    <lineage>
        <taxon>Bacteria</taxon>
        <taxon>Bacillati</taxon>
        <taxon>Actinomycetota</taxon>
        <taxon>Actinomycetes</taxon>
        <taxon>Micrococcales</taxon>
        <taxon>Microbacteriaceae</taxon>
        <taxon>Agromyces</taxon>
    </lineage>
</organism>